<gene>
    <name evidence="1" type="ORF">NK118_11655</name>
</gene>
<proteinExistence type="predicted"/>
<dbReference type="RefSeq" id="WP_262069785.1">
    <property type="nucleotide sequence ID" value="NZ_JAMXOC010000019.1"/>
</dbReference>
<dbReference type="EMBL" id="JAMZFV010000019">
    <property type="protein sequence ID" value="MCP1110905.1"/>
    <property type="molecule type" value="Genomic_DNA"/>
</dbReference>
<sequence>MFKESYQLKLKPEEVNILINSLLELRNLYRDKNRPFEDLDSIILKAAKAQKRGLMIREESNAYER</sequence>
<accession>A0ABT1EJM2</accession>
<comment type="caution">
    <text evidence="1">The sequence shown here is derived from an EMBL/GenBank/DDBJ whole genome shotgun (WGS) entry which is preliminary data.</text>
</comment>
<dbReference type="Proteomes" id="UP001523565">
    <property type="component" value="Unassembled WGS sequence"/>
</dbReference>
<evidence type="ECO:0000313" key="1">
    <source>
        <dbReference type="EMBL" id="MCP1110905.1"/>
    </source>
</evidence>
<evidence type="ECO:0000313" key="2">
    <source>
        <dbReference type="Proteomes" id="UP001523565"/>
    </source>
</evidence>
<name>A0ABT1EJM2_9FIRM</name>
<organism evidence="1 2">
    <name type="scientific">Ohessyouella blattaphilus</name>
    <dbReference type="NCBI Taxonomy" id="2949333"/>
    <lineage>
        <taxon>Bacteria</taxon>
        <taxon>Bacillati</taxon>
        <taxon>Bacillota</taxon>
        <taxon>Clostridia</taxon>
        <taxon>Lachnospirales</taxon>
        <taxon>Lachnospiraceae</taxon>
        <taxon>Ohessyouella</taxon>
    </lineage>
</organism>
<protein>
    <submittedName>
        <fullName evidence="1">Uncharacterized protein</fullName>
    </submittedName>
</protein>
<keyword evidence="2" id="KW-1185">Reference proteome</keyword>
<reference evidence="1 2" key="1">
    <citation type="journal article" date="2022" name="Genome Biol. Evol.">
        <title>Host diet, physiology and behaviors set the stage for Lachnospiraceae cladogenesis.</title>
        <authorList>
            <person name="Vera-Ponce De Leon A."/>
            <person name="Schneider M."/>
            <person name="Jahnes B.C."/>
            <person name="Sadowski V."/>
            <person name="Camuy-Velez L.A."/>
            <person name="Duan J."/>
            <person name="Sabree Z.L."/>
        </authorList>
    </citation>
    <scope>NUCLEOTIDE SEQUENCE [LARGE SCALE GENOMIC DNA]</scope>
    <source>
        <strain evidence="1 2">PAL227</strain>
    </source>
</reference>